<dbReference type="RefSeq" id="WP_278228968.1">
    <property type="nucleotide sequence ID" value="NZ_JAOWLY010000006.1"/>
</dbReference>
<sequence length="420" mass="49641">MMKKLKEFRQNNGFTYSEMSKLTNTETDYAYKRLENGKVKPNQRQEKAIKKLFSFQKNLSFQLEVCFDWMSVRFKTTNTSDVILNVLKLPVDTFFEDDYALYGYDSMRSWGNIHILSSTNQDLGTLIIMSGQGCRQYEEYLMEELKKEEWYDFFNRCFLYEEKWKIASDGKEIPRFLKFTRLDLALDEKYDKGFNYDLWTLLKKIHRGCVKTNKHEIRNVGTFLPRDNLSSGMSIYFGGKSANPLLRFYEKDYERASALGVSVEYVNKVLGFKNRYEIKITDDLAMDFIKRYIKEYFDIGEEAVKFINGSVKVFEDPAHQSLDTDWYSLVGATAKYKYSPPPKEKALAINKKWTEDNVLPTIKFWAENDPKWYEEMMKHTAPSKKLEKLKALEQAKNETERLFQNQTGEREIYQPLHPLP</sequence>
<protein>
    <submittedName>
        <fullName evidence="4">Replication initiation factor domain-containing protein</fullName>
    </submittedName>
</protein>
<dbReference type="AlphaFoldDB" id="A0A9X4S535"/>
<dbReference type="InterPro" id="IPR040819">
    <property type="entry name" value="Rol_Rep_N"/>
</dbReference>
<comment type="caution">
    <text evidence="4">The sequence shown here is derived from an EMBL/GenBank/DDBJ whole genome shotgun (WGS) entry which is preliminary data.</text>
</comment>
<evidence type="ECO:0000313" key="5">
    <source>
        <dbReference type="Proteomes" id="UP001152614"/>
    </source>
</evidence>
<evidence type="ECO:0000256" key="1">
    <source>
        <dbReference type="SAM" id="MobiDB-lite"/>
    </source>
</evidence>
<evidence type="ECO:0000259" key="3">
    <source>
        <dbReference type="Pfam" id="PF18106"/>
    </source>
</evidence>
<dbReference type="GO" id="GO:0003743">
    <property type="term" value="F:translation initiation factor activity"/>
    <property type="evidence" value="ECO:0007669"/>
    <property type="project" value="UniProtKB-KW"/>
</dbReference>
<feature type="domain" description="Rolling Circle replication initiation protein N-terminal" evidence="3">
    <location>
        <begin position="64"/>
        <end position="156"/>
    </location>
</feature>
<name>A0A9X4S535_9LACT</name>
<organism evidence="4 5">
    <name type="scientific">Lactococcus lactis</name>
    <dbReference type="NCBI Taxonomy" id="1358"/>
    <lineage>
        <taxon>Bacteria</taxon>
        <taxon>Bacillati</taxon>
        <taxon>Bacillota</taxon>
        <taxon>Bacilli</taxon>
        <taxon>Lactobacillales</taxon>
        <taxon>Streptococcaceae</taxon>
        <taxon>Lactococcus</taxon>
    </lineage>
</organism>
<gene>
    <name evidence="4" type="ORF">OGZ51_07150</name>
</gene>
<reference evidence="4" key="2">
    <citation type="journal article" date="2023" name="Food Microbiol.">
        <title>Evaluation of the fermentation potential of lactic acid bacteria isolated from herbs, fruits and vegetables as starter cultures in nut-based milk alternatives.</title>
        <authorList>
            <person name="Huang W."/>
            <person name="Dong A."/>
            <person name="Pham H.T."/>
            <person name="Zhou C."/>
            <person name="Huo Z."/>
            <person name="Watjen A.P."/>
            <person name="Prakash S."/>
            <person name="Bang-Berthelsen C.H."/>
            <person name="Turner M.S."/>
        </authorList>
    </citation>
    <scope>NUCLEOTIDE SEQUENCE</scope>
    <source>
        <strain evidence="4">3</strain>
    </source>
</reference>
<dbReference type="EMBL" id="JAOWLY010000006">
    <property type="protein sequence ID" value="MDG4983917.1"/>
    <property type="molecule type" value="Genomic_DNA"/>
</dbReference>
<evidence type="ECO:0000313" key="4">
    <source>
        <dbReference type="EMBL" id="MDG4983917.1"/>
    </source>
</evidence>
<evidence type="ECO:0000259" key="2">
    <source>
        <dbReference type="Pfam" id="PF02486"/>
    </source>
</evidence>
<proteinExistence type="predicted"/>
<reference evidence="4" key="1">
    <citation type="submission" date="2022-10" db="EMBL/GenBank/DDBJ databases">
        <authorList>
            <person name="Turner M.S."/>
            <person name="Huang W."/>
        </authorList>
    </citation>
    <scope>NUCLEOTIDE SEQUENCE</scope>
    <source>
        <strain evidence="4">3</strain>
    </source>
</reference>
<dbReference type="Proteomes" id="UP001152614">
    <property type="component" value="Unassembled WGS sequence"/>
</dbReference>
<dbReference type="InterPro" id="IPR003491">
    <property type="entry name" value="REP-like_C"/>
</dbReference>
<keyword evidence="4" id="KW-0396">Initiation factor</keyword>
<dbReference type="Pfam" id="PF02486">
    <property type="entry name" value="Rep_trans"/>
    <property type="match status" value="1"/>
</dbReference>
<keyword evidence="4" id="KW-0648">Protein biosynthesis</keyword>
<dbReference type="Pfam" id="PF18106">
    <property type="entry name" value="Rol_Rep_N"/>
    <property type="match status" value="1"/>
</dbReference>
<feature type="region of interest" description="Disordered" evidence="1">
    <location>
        <begin position="401"/>
        <end position="420"/>
    </location>
</feature>
<feature type="domain" description="Replication initiation protein-like C-terminal" evidence="2">
    <location>
        <begin position="178"/>
        <end position="375"/>
    </location>
</feature>
<accession>A0A9X4S535</accession>